<evidence type="ECO:0000313" key="4">
    <source>
        <dbReference type="Proteomes" id="UP000589085"/>
    </source>
</evidence>
<gene>
    <name evidence="3" type="ORF">HLH48_12490</name>
</gene>
<dbReference type="EMBL" id="JABEQJ010000015">
    <property type="protein sequence ID" value="MBB2160980.1"/>
    <property type="molecule type" value="Genomic_DNA"/>
</dbReference>
<keyword evidence="3" id="KW-0808">Transferase</keyword>
<protein>
    <submittedName>
        <fullName evidence="3">Glycosyltransferase family 4 protein</fullName>
    </submittedName>
</protein>
<dbReference type="Gene3D" id="3.40.50.2000">
    <property type="entry name" value="Glycogen Phosphorylase B"/>
    <property type="match status" value="2"/>
</dbReference>
<reference evidence="3 4" key="1">
    <citation type="submission" date="2020-04" db="EMBL/GenBank/DDBJ databases">
        <title>Description of novel Gluconacetobacter.</title>
        <authorList>
            <person name="Sombolestani A."/>
        </authorList>
    </citation>
    <scope>NUCLEOTIDE SEQUENCE [LARGE SCALE GENOMIC DNA]</scope>
    <source>
        <strain evidence="3 4">LMG 19747</strain>
    </source>
</reference>
<dbReference type="AlphaFoldDB" id="A0A7W4NS98"/>
<dbReference type="SUPFAM" id="SSF53756">
    <property type="entry name" value="UDP-Glycosyltransferase/glycogen phosphorylase"/>
    <property type="match status" value="1"/>
</dbReference>
<sequence>MKIALFNWAPIHGNFDEGGGAGIYLKNIAHALSERGHDVTVLSSGFFYDLTNKNIFLRRHIEKKSNIRYIDIINSRVIAPAYAMFHNIELCMHEESTKNAVRTFLLDCGPFDILHIQNIEGIPFSTLELRSEFPNTKFILSNHNYHAICQQVNLWYNEESSCGDYYDGIACYSCMTNQIQFPHFFAIRALTTRFNRKLVPDDQQSIINFIMSYKELDLTWFNDFKIYDKSFDKRSIDLYGKNKFFYRRHKAVQLINDHIDHILSVSECVEDIVVKYGMDPRKSIVSYIGTRHFSGTFERKKRFDPEKLNICFMGYARKDKGFYFLLDAFSNMPTDLHGKLSLTFAGKIENEIDLNRLRSLERYLSGITIVKQYTHADIPLILSTIDIGVVPPLWYDALPQVAIEFVCNGVPILVSDKGGQKEIINHDDFVFTGGDIQSFWNRIRKILFNPNSIDEFWDAGVRVYSMEGHIDNLLSIYHVAPPARLPTVLPSTSQSPPSLPRFEKKPI</sequence>
<dbReference type="Pfam" id="PF00534">
    <property type="entry name" value="Glycos_transf_1"/>
    <property type="match status" value="1"/>
</dbReference>
<dbReference type="Proteomes" id="UP000589085">
    <property type="component" value="Unassembled WGS sequence"/>
</dbReference>
<dbReference type="InterPro" id="IPR001296">
    <property type="entry name" value="Glyco_trans_1"/>
</dbReference>
<dbReference type="RefSeq" id="WP_182997840.1">
    <property type="nucleotide sequence ID" value="NZ_JABEQJ010000015.1"/>
</dbReference>
<proteinExistence type="predicted"/>
<comment type="caution">
    <text evidence="3">The sequence shown here is derived from an EMBL/GenBank/DDBJ whole genome shotgun (WGS) entry which is preliminary data.</text>
</comment>
<accession>A0A7W4NS98</accession>
<organism evidence="3 4">
    <name type="scientific">Gluconacetobacter sacchari</name>
    <dbReference type="NCBI Taxonomy" id="92759"/>
    <lineage>
        <taxon>Bacteria</taxon>
        <taxon>Pseudomonadati</taxon>
        <taxon>Pseudomonadota</taxon>
        <taxon>Alphaproteobacteria</taxon>
        <taxon>Acetobacterales</taxon>
        <taxon>Acetobacteraceae</taxon>
        <taxon>Gluconacetobacter</taxon>
    </lineage>
</organism>
<dbReference type="CDD" id="cd03801">
    <property type="entry name" value="GT4_PimA-like"/>
    <property type="match status" value="1"/>
</dbReference>
<evidence type="ECO:0000313" key="3">
    <source>
        <dbReference type="EMBL" id="MBB2160980.1"/>
    </source>
</evidence>
<feature type="region of interest" description="Disordered" evidence="1">
    <location>
        <begin position="488"/>
        <end position="507"/>
    </location>
</feature>
<dbReference type="PANTHER" id="PTHR12526">
    <property type="entry name" value="GLYCOSYLTRANSFERASE"/>
    <property type="match status" value="1"/>
</dbReference>
<feature type="domain" description="Glycosyl transferase family 1" evidence="2">
    <location>
        <begin position="298"/>
        <end position="452"/>
    </location>
</feature>
<evidence type="ECO:0000259" key="2">
    <source>
        <dbReference type="Pfam" id="PF00534"/>
    </source>
</evidence>
<evidence type="ECO:0000256" key="1">
    <source>
        <dbReference type="SAM" id="MobiDB-lite"/>
    </source>
</evidence>
<dbReference type="GO" id="GO:0016757">
    <property type="term" value="F:glycosyltransferase activity"/>
    <property type="evidence" value="ECO:0007669"/>
    <property type="project" value="InterPro"/>
</dbReference>
<name>A0A7W4NS98_9PROT</name>